<keyword evidence="5" id="KW-0472">Membrane</keyword>
<evidence type="ECO:0000256" key="3">
    <source>
        <dbReference type="ARBA" id="ARBA00022801"/>
    </source>
</evidence>
<feature type="domain" description="Dynamin N-terminal" evidence="7">
    <location>
        <begin position="37"/>
        <end position="191"/>
    </location>
</feature>
<keyword evidence="9" id="KW-1185">Reference proteome</keyword>
<accession>A0A562QRT7</accession>
<name>A0A562QRT7_9BACI</name>
<dbReference type="InterPro" id="IPR045063">
    <property type="entry name" value="Dynamin_N"/>
</dbReference>
<evidence type="ECO:0000313" key="9">
    <source>
        <dbReference type="Proteomes" id="UP000315711"/>
    </source>
</evidence>
<dbReference type="SUPFAM" id="SSF52540">
    <property type="entry name" value="P-loop containing nucleoside triphosphate hydrolases"/>
    <property type="match status" value="2"/>
</dbReference>
<evidence type="ECO:0000256" key="4">
    <source>
        <dbReference type="ARBA" id="ARBA00023134"/>
    </source>
</evidence>
<dbReference type="EMBL" id="VLKZ01000002">
    <property type="protein sequence ID" value="TWI58910.1"/>
    <property type="molecule type" value="Genomic_DNA"/>
</dbReference>
<dbReference type="PANTHER" id="PTHR10465">
    <property type="entry name" value="TRANSMEMBRANE GTPASE FZO1"/>
    <property type="match status" value="1"/>
</dbReference>
<evidence type="ECO:0000256" key="2">
    <source>
        <dbReference type="ARBA" id="ARBA00022741"/>
    </source>
</evidence>
<dbReference type="GO" id="GO:0016020">
    <property type="term" value="C:membrane"/>
    <property type="evidence" value="ECO:0007669"/>
    <property type="project" value="UniProtKB-SubCell"/>
</dbReference>
<gene>
    <name evidence="8" type="ORF">IQ10_00618</name>
</gene>
<proteinExistence type="predicted"/>
<comment type="caution">
    <text evidence="8">The sequence shown here is derived from an EMBL/GenBank/DDBJ whole genome shotgun (WGS) entry which is preliminary data.</text>
</comment>
<reference evidence="8 9" key="1">
    <citation type="journal article" date="2015" name="Stand. Genomic Sci.">
        <title>Genomic Encyclopedia of Bacterial and Archaeal Type Strains, Phase III: the genomes of soil and plant-associated and newly described type strains.</title>
        <authorList>
            <person name="Whitman W.B."/>
            <person name="Woyke T."/>
            <person name="Klenk H.P."/>
            <person name="Zhou Y."/>
            <person name="Lilburn T.G."/>
            <person name="Beck B.J."/>
            <person name="De Vos P."/>
            <person name="Vandamme P."/>
            <person name="Eisen J.A."/>
            <person name="Garrity G."/>
            <person name="Hugenholtz P."/>
            <person name="Kyrpides N.C."/>
        </authorList>
    </citation>
    <scope>NUCLEOTIDE SEQUENCE [LARGE SCALE GENOMIC DNA]</scope>
    <source>
        <strain evidence="8 9">CGMCC 1.10116</strain>
    </source>
</reference>
<evidence type="ECO:0000259" key="7">
    <source>
        <dbReference type="Pfam" id="PF00350"/>
    </source>
</evidence>
<dbReference type="GO" id="GO:0005525">
    <property type="term" value="F:GTP binding"/>
    <property type="evidence" value="ECO:0007669"/>
    <property type="project" value="UniProtKB-KW"/>
</dbReference>
<evidence type="ECO:0000256" key="1">
    <source>
        <dbReference type="ARBA" id="ARBA00004370"/>
    </source>
</evidence>
<feature type="domain" description="Dynamin N-terminal" evidence="7">
    <location>
        <begin position="621"/>
        <end position="833"/>
    </location>
</feature>
<dbReference type="RefSeq" id="WP_144449014.1">
    <property type="nucleotide sequence ID" value="NZ_VLKZ01000002.1"/>
</dbReference>
<keyword evidence="3" id="KW-0378">Hydrolase</keyword>
<dbReference type="OrthoDB" id="5477114at2"/>
<organism evidence="8 9">
    <name type="scientific">Halalkalibacter nanhaiisediminis</name>
    <dbReference type="NCBI Taxonomy" id="688079"/>
    <lineage>
        <taxon>Bacteria</taxon>
        <taxon>Bacillati</taxon>
        <taxon>Bacillota</taxon>
        <taxon>Bacilli</taxon>
        <taxon>Bacillales</taxon>
        <taxon>Bacillaceae</taxon>
        <taxon>Halalkalibacter</taxon>
    </lineage>
</organism>
<protein>
    <submittedName>
        <fullName evidence="8">Dynamin family protein</fullName>
    </submittedName>
</protein>
<keyword evidence="6" id="KW-0175">Coiled coil</keyword>
<dbReference type="GO" id="GO:0003924">
    <property type="term" value="F:GTPase activity"/>
    <property type="evidence" value="ECO:0007669"/>
    <property type="project" value="InterPro"/>
</dbReference>
<sequence>MAIKYLEKETKVVELTEKELERAEIVEEKRKGHTFQVAFCGHFSAGKSTILNHLLGAEMLPTSPIPTSANIIGIQNGDLGLTVHSIDGSEKNWEGEIPWERVREWGMNGGEIASLMIQAPLPFLGEESVIYDTPGVDSTDPTHQAVTLEALYTTDFIVYVMDYNHVQSETNLTFLKQLSDEKKPLYLIINQVDKHDEKELSFEAFDQSVRDTFASWGINILKLCYTSMKMRDHKLNQLAEFERDMKAMLYHGAELLPYAKQRLQQGYYLSIVHRLIEDKEDEIDGVKEKMKGEGHDLLQLDKREEVAQAYEHALKAKHLFEESFETEWKKVTKDVTIFPYTTTELARVWLESMAPNFKVGLFFSKKKTAEEQERRLNLLMEEVEDKVKSQLEFHLHRLFQSYDFTLLTNREQVEQEIEQFHLKLKPAFFIEAVQTGPKNREYVYTYTKDRTAAIVRDLRQKAATIITLMTKGMEAHWEKNQIKLQQELQQLQEIDTYVQEMKEIEQIYSNVTDQFLEKARQFQDAGGYERVLIESMQKEIPVFDQVSIFAGITLPTETVIDTNWDNDFSKSDDQFDEKEAQAWVKRLSELLDQYRNDERLQHERTELIKRKERFEQQTFTISLFGAFSAGKSSFANALLGDDVLPVSPHPTTATVNTVKHSEEGHRSHTAIVKVKTRAQLDQEIQVVAEQLDLKLTIDSLGGWKADPKSATTSWQKTYQAYLTTLKDSLATTTRELGSSFEVELNELQPFVANEHNACLIEQVTLYYDCPLTEKGIVLVDTPGVNSIHGRHTNVAFKQLRDSDAIFYLSYYNHAFSKADQTFLSQMAKVNEGFRTDKLYFILNAADLASSELELNGVRKHVYDQLVQCGIDQPRLYPLSSKKGLKGKQAGEDEDLLFVTFERAFYEQTISELKRLSYELLREEAKRYELTLANGVEYATGEESTKQEKRIKLEENVQAWKRKVSELKPLTAYQMSSQEVTQLFLYLRERMRYVLGDRFQDAVNVTTVVGASKRAQQQALLSALKEWRSEAEHFLQQEIQATFVRIELALSRAIDEWVAETVNAIREDFPAFSHSFEQPEYGLKMDVSNRFLPLAPEDYAATFQSLKSFFEQQQVRKLKNELVEKGTELASSSLRELEKNTLVQLETVFEDVIQVAKATFNEALEREIERFDTLMDPKNHQALKQEYSEMQELLH</sequence>
<dbReference type="Gene3D" id="3.40.50.300">
    <property type="entry name" value="P-loop containing nucleotide triphosphate hydrolases"/>
    <property type="match status" value="2"/>
</dbReference>
<keyword evidence="2" id="KW-0547">Nucleotide-binding</keyword>
<evidence type="ECO:0000256" key="6">
    <source>
        <dbReference type="SAM" id="Coils"/>
    </source>
</evidence>
<dbReference type="InterPro" id="IPR027094">
    <property type="entry name" value="Mitofusin_fam"/>
</dbReference>
<dbReference type="Proteomes" id="UP000315711">
    <property type="component" value="Unassembled WGS sequence"/>
</dbReference>
<dbReference type="PANTHER" id="PTHR10465:SF0">
    <property type="entry name" value="SARCALUMENIN"/>
    <property type="match status" value="1"/>
</dbReference>
<dbReference type="Pfam" id="PF00350">
    <property type="entry name" value="Dynamin_N"/>
    <property type="match status" value="2"/>
</dbReference>
<evidence type="ECO:0000256" key="5">
    <source>
        <dbReference type="ARBA" id="ARBA00023136"/>
    </source>
</evidence>
<comment type="subcellular location">
    <subcellularLocation>
        <location evidence="1">Membrane</location>
    </subcellularLocation>
</comment>
<dbReference type="InterPro" id="IPR027417">
    <property type="entry name" value="P-loop_NTPase"/>
</dbReference>
<evidence type="ECO:0000313" key="8">
    <source>
        <dbReference type="EMBL" id="TWI58910.1"/>
    </source>
</evidence>
<dbReference type="AlphaFoldDB" id="A0A562QRT7"/>
<keyword evidence="4" id="KW-0342">GTP-binding</keyword>
<dbReference type="GO" id="GO:0008053">
    <property type="term" value="P:mitochondrial fusion"/>
    <property type="evidence" value="ECO:0007669"/>
    <property type="project" value="TreeGrafter"/>
</dbReference>
<feature type="coiled-coil region" evidence="6">
    <location>
        <begin position="474"/>
        <end position="514"/>
    </location>
</feature>
<dbReference type="CDD" id="cd09912">
    <property type="entry name" value="DLP_2"/>
    <property type="match status" value="2"/>
</dbReference>